<dbReference type="SMART" id="SM00028">
    <property type="entry name" value="TPR"/>
    <property type="match status" value="4"/>
</dbReference>
<name>A0A4R9JX36_9LEPT</name>
<evidence type="ECO:0000313" key="2">
    <source>
        <dbReference type="Proteomes" id="UP000297693"/>
    </source>
</evidence>
<reference evidence="1" key="1">
    <citation type="journal article" date="2019" name="PLoS Negl. Trop. Dis.">
        <title>Revisiting the worldwide diversity of Leptospira species in the environment.</title>
        <authorList>
            <person name="Vincent A.T."/>
            <person name="Schiettekatte O."/>
            <person name="Bourhy P."/>
            <person name="Veyrier F.J."/>
            <person name="Picardeau M."/>
        </authorList>
    </citation>
    <scope>NUCLEOTIDE SEQUENCE [LARGE SCALE GENOMIC DNA]</scope>
    <source>
        <strain evidence="1">201702476</strain>
    </source>
</reference>
<dbReference type="Gene3D" id="1.25.40.10">
    <property type="entry name" value="Tetratricopeptide repeat domain"/>
    <property type="match status" value="2"/>
</dbReference>
<evidence type="ECO:0000313" key="1">
    <source>
        <dbReference type="EMBL" id="TGL56624.1"/>
    </source>
</evidence>
<dbReference type="InterPro" id="IPR019734">
    <property type="entry name" value="TPR_rpt"/>
</dbReference>
<protein>
    <submittedName>
        <fullName evidence="1">Tetratricopeptide repeat protein</fullName>
    </submittedName>
</protein>
<dbReference type="EMBL" id="RQGD01000045">
    <property type="protein sequence ID" value="TGL56624.1"/>
    <property type="molecule type" value="Genomic_DNA"/>
</dbReference>
<sequence length="743" mass="86412">MIPKISLSPWRYSSVKGIDLHNDTLSHLVSLEFQKMSSLVFLGFEIEKADFESTFADIALGGDFDVDRFGITFQAEIKFPKHFKSYSGQKLRVSWDEIGKAPIQITESYLSLIREKIRLNRYLLLNPKYESLPFDINPEILSSSEYLIYKSAFDKSVTELQQQALMNQLISAKPKSPFLRFESLLSSLKWKGSSVGKDVWKVWTENKFMSSDYTYLLSYEIAKGYYSEKQNDLAFEFFQLSRKERENQGKVFHEEYAETLSLIGRILISLGKSEEALFYFTSAKEMYETLAYERKSNYLVNQIHYSLLLAQLGQREIALNEFYKLEKSISQFHDFDQALFYYNFSRLQFSLSSFEASLHFANLSKKKLFQIGQTNHELSFHLILLSGAINFSMGNYNQAQFYFEEIINAKAFLPIEDNLYYRNALLNLAYIYQIKGSVDETESYYKQYTRLSPYSGILPLESKPNLQITNYIQFGTFEIPKNDAFTTYEESVIKSSTGRYIFNGQDEEIRARTYQDRLEDTNEFLRDLLHIDFFGTQALAYLKNSLFPPNKSYVKGENVVFIDIGPALNNVDAPGITSQSVAYHFPKMNVILWELPTEVELFLKKVPNDKKEQLYSFGNIRIISADGVGNFLESYEDTNRWLFRNRNIPKLKDKTIIIRAANSIDIYETFNKIQPHFKDIGATLMDNPVLYFFNRSILFKPIGSTKFTIIGYQSVRGFHHNFQSLDRNGEPPYTLAKYTLNEY</sequence>
<dbReference type="AlphaFoldDB" id="A0A4R9JX36"/>
<organism evidence="1 2">
    <name type="scientific">Leptospira ognonensis</name>
    <dbReference type="NCBI Taxonomy" id="2484945"/>
    <lineage>
        <taxon>Bacteria</taxon>
        <taxon>Pseudomonadati</taxon>
        <taxon>Spirochaetota</taxon>
        <taxon>Spirochaetia</taxon>
        <taxon>Leptospirales</taxon>
        <taxon>Leptospiraceae</taxon>
        <taxon>Leptospira</taxon>
    </lineage>
</organism>
<accession>A0A4R9JX36</accession>
<keyword evidence="2" id="KW-1185">Reference proteome</keyword>
<dbReference type="Pfam" id="PF13181">
    <property type="entry name" value="TPR_8"/>
    <property type="match status" value="2"/>
</dbReference>
<proteinExistence type="predicted"/>
<dbReference type="SUPFAM" id="SSF48452">
    <property type="entry name" value="TPR-like"/>
    <property type="match status" value="1"/>
</dbReference>
<gene>
    <name evidence="1" type="ORF">EHQ58_15590</name>
</gene>
<dbReference type="InterPro" id="IPR011990">
    <property type="entry name" value="TPR-like_helical_dom_sf"/>
</dbReference>
<comment type="caution">
    <text evidence="1">The sequence shown here is derived from an EMBL/GenBank/DDBJ whole genome shotgun (WGS) entry which is preliminary data.</text>
</comment>
<dbReference type="Proteomes" id="UP000297693">
    <property type="component" value="Unassembled WGS sequence"/>
</dbReference>